<evidence type="ECO:0000313" key="4">
    <source>
        <dbReference type="Proteomes" id="UP000651085"/>
    </source>
</evidence>
<protein>
    <recommendedName>
        <fullName evidence="2">DUF7833 domain-containing protein</fullName>
    </recommendedName>
</protein>
<evidence type="ECO:0000259" key="2">
    <source>
        <dbReference type="Pfam" id="PF25200"/>
    </source>
</evidence>
<feature type="compositionally biased region" description="Basic and acidic residues" evidence="1">
    <location>
        <begin position="154"/>
        <end position="191"/>
    </location>
</feature>
<dbReference type="RefSeq" id="WP_262434486.1">
    <property type="nucleotide sequence ID" value="NZ_JACRTF010000001.1"/>
</dbReference>
<sequence length="333" mass="39174">MEIRRYLNTRLWRDSWFESLNANEKFVYIYLLTNPSTNMLGIYNLSIRRIAYDCNLNEQTTRRCIKKLEEALKIIYCKGYIIIPDWISQNAMNPSMKQSAMKDFDKLPDEVRSELPPQLLSAIQKMRPRTAHAVPTLFTQTPSDTPEKEEEEYPEKKEEKAYEKNTIPEEKEKTEKGNGEKEYAPEAERKTSTTSPLPHRNCHEDIPQPLENTCAQAIESQTWLEALCMNHRIDIAQLHEWLEHFCRKLQNEGNLQKSVRDFRQHFANWLHIQLENQRKHPQHHENLATANRENSRQRKLDAIAALRTTVESDALQRLRELEIEGTLPPLPET</sequence>
<dbReference type="InterPro" id="IPR057155">
    <property type="entry name" value="DUF7833"/>
</dbReference>
<gene>
    <name evidence="3" type="ORF">H8744_08815</name>
</gene>
<keyword evidence="4" id="KW-1185">Reference proteome</keyword>
<feature type="region of interest" description="Disordered" evidence="1">
    <location>
        <begin position="132"/>
        <end position="202"/>
    </location>
</feature>
<evidence type="ECO:0000256" key="1">
    <source>
        <dbReference type="SAM" id="MobiDB-lite"/>
    </source>
</evidence>
<dbReference type="EMBL" id="JACRTF010000001">
    <property type="protein sequence ID" value="MBC8593343.1"/>
    <property type="molecule type" value="Genomic_DNA"/>
</dbReference>
<feature type="domain" description="DUF7833" evidence="2">
    <location>
        <begin position="215"/>
        <end position="271"/>
    </location>
</feature>
<evidence type="ECO:0000313" key="3">
    <source>
        <dbReference type="EMBL" id="MBC8593343.1"/>
    </source>
</evidence>
<proteinExistence type="predicted"/>
<name>A0A926F0F7_9BACT</name>
<dbReference type="Proteomes" id="UP000651085">
    <property type="component" value="Unassembled WGS sequence"/>
</dbReference>
<organism evidence="3 4">
    <name type="scientific">Jilunia laotingensis</name>
    <dbReference type="NCBI Taxonomy" id="2763675"/>
    <lineage>
        <taxon>Bacteria</taxon>
        <taxon>Pseudomonadati</taxon>
        <taxon>Bacteroidota</taxon>
        <taxon>Bacteroidia</taxon>
        <taxon>Bacteroidales</taxon>
        <taxon>Bacteroidaceae</taxon>
        <taxon>Jilunia</taxon>
    </lineage>
</organism>
<comment type="caution">
    <text evidence="3">The sequence shown here is derived from an EMBL/GenBank/DDBJ whole genome shotgun (WGS) entry which is preliminary data.</text>
</comment>
<dbReference type="Pfam" id="PF25200">
    <property type="entry name" value="DUF7833"/>
    <property type="match status" value="1"/>
</dbReference>
<dbReference type="AlphaFoldDB" id="A0A926F0F7"/>
<reference evidence="3" key="1">
    <citation type="submission" date="2020-08" db="EMBL/GenBank/DDBJ databases">
        <title>Genome public.</title>
        <authorList>
            <person name="Liu C."/>
            <person name="Sun Q."/>
        </authorList>
    </citation>
    <scope>NUCLEOTIDE SEQUENCE</scope>
    <source>
        <strain evidence="3">N12</strain>
    </source>
</reference>
<accession>A0A926F0F7</accession>